<comment type="caution">
    <text evidence="3">The sequence shown here is derived from an EMBL/GenBank/DDBJ whole genome shotgun (WGS) entry which is preliminary data.</text>
</comment>
<organism evidence="3 4">
    <name type="scientific">Pleurostoma richardsiae</name>
    <dbReference type="NCBI Taxonomy" id="41990"/>
    <lineage>
        <taxon>Eukaryota</taxon>
        <taxon>Fungi</taxon>
        <taxon>Dikarya</taxon>
        <taxon>Ascomycota</taxon>
        <taxon>Pezizomycotina</taxon>
        <taxon>Sordariomycetes</taxon>
        <taxon>Sordariomycetidae</taxon>
        <taxon>Calosphaeriales</taxon>
        <taxon>Pleurostomataceae</taxon>
        <taxon>Pleurostoma</taxon>
    </lineage>
</organism>
<dbReference type="InterPro" id="IPR013087">
    <property type="entry name" value="Znf_C2H2_type"/>
</dbReference>
<dbReference type="AlphaFoldDB" id="A0AA38S1A0"/>
<evidence type="ECO:0000259" key="2">
    <source>
        <dbReference type="PROSITE" id="PS00028"/>
    </source>
</evidence>
<proteinExistence type="predicted"/>
<feature type="region of interest" description="Disordered" evidence="1">
    <location>
        <begin position="169"/>
        <end position="195"/>
    </location>
</feature>
<evidence type="ECO:0000256" key="1">
    <source>
        <dbReference type="SAM" id="MobiDB-lite"/>
    </source>
</evidence>
<reference evidence="3" key="1">
    <citation type="submission" date="2022-07" db="EMBL/GenBank/DDBJ databases">
        <title>Fungi with potential for degradation of polypropylene.</title>
        <authorList>
            <person name="Gostincar C."/>
        </authorList>
    </citation>
    <scope>NUCLEOTIDE SEQUENCE</scope>
    <source>
        <strain evidence="3">EXF-13308</strain>
    </source>
</reference>
<dbReference type="PROSITE" id="PS00028">
    <property type="entry name" value="ZINC_FINGER_C2H2_1"/>
    <property type="match status" value="1"/>
</dbReference>
<feature type="region of interest" description="Disordered" evidence="1">
    <location>
        <begin position="1"/>
        <end position="25"/>
    </location>
</feature>
<protein>
    <submittedName>
        <fullName evidence="3">Zinc finger protein</fullName>
    </submittedName>
</protein>
<sequence>MKRSREPEEEPSSSPAGDDGPDRDVAIIEVPAPKIVGLDLSEEGQAANPPSTMRCFLPGHKEGLTFDTYENYAAHYSKSHTNRCLECRKNFPSSHLLDIHIEECHDAFVAAKREKGERTYTCFVEGCERKCSSPEKRRLHMIDKHMFPRNYFFAITQEGIDGRRSMLVEQGRHRRQSSSQQQQTQKAVRPAGRRSSRIDIGAVAAALGAPEGEITSPKRSAPAYVGKDADTEMDELTGAISALQFVPTSIRFGRREKVGFPRT</sequence>
<accession>A0AA38S1A0</accession>
<gene>
    <name evidence="3" type="ORF">NKR23_g2861</name>
</gene>
<evidence type="ECO:0000313" key="4">
    <source>
        <dbReference type="Proteomes" id="UP001174694"/>
    </source>
</evidence>
<feature type="domain" description="C2H2-type" evidence="2">
    <location>
        <begin position="84"/>
        <end position="105"/>
    </location>
</feature>
<dbReference type="EMBL" id="JANBVO010000005">
    <property type="protein sequence ID" value="KAJ9152098.1"/>
    <property type="molecule type" value="Genomic_DNA"/>
</dbReference>
<dbReference type="Proteomes" id="UP001174694">
    <property type="component" value="Unassembled WGS sequence"/>
</dbReference>
<dbReference type="SMART" id="SM00355">
    <property type="entry name" value="ZnF_C2H2"/>
    <property type="match status" value="2"/>
</dbReference>
<dbReference type="InterPro" id="IPR039258">
    <property type="entry name" value="ZNF511"/>
</dbReference>
<dbReference type="PANTHER" id="PTHR21354:SF0">
    <property type="entry name" value="ZINC FINGER PROTEIN 511"/>
    <property type="match status" value="1"/>
</dbReference>
<dbReference type="PANTHER" id="PTHR21354">
    <property type="entry name" value="ZINC FINGER PROTEIN 511"/>
    <property type="match status" value="1"/>
</dbReference>
<name>A0AA38S1A0_9PEZI</name>
<keyword evidence="4" id="KW-1185">Reference proteome</keyword>
<evidence type="ECO:0000313" key="3">
    <source>
        <dbReference type="EMBL" id="KAJ9152098.1"/>
    </source>
</evidence>